<name>A0A512N2L1_9HYPH</name>
<feature type="chain" id="PRO_5021809772" description="M23ase beta-sheet core domain-containing protein" evidence="2">
    <location>
        <begin position="25"/>
        <end position="397"/>
    </location>
</feature>
<dbReference type="CDD" id="cd12797">
    <property type="entry name" value="M23_peptidase"/>
    <property type="match status" value="1"/>
</dbReference>
<proteinExistence type="predicted"/>
<gene>
    <name evidence="4" type="ORF">RSO01_03900</name>
</gene>
<evidence type="ECO:0000256" key="1">
    <source>
        <dbReference type="SAM" id="MobiDB-lite"/>
    </source>
</evidence>
<evidence type="ECO:0000313" key="5">
    <source>
        <dbReference type="Proteomes" id="UP000321058"/>
    </source>
</evidence>
<accession>A0A512N2L1</accession>
<dbReference type="AlphaFoldDB" id="A0A512N2L1"/>
<reference evidence="4 5" key="1">
    <citation type="submission" date="2019-07" db="EMBL/GenBank/DDBJ databases">
        <title>Whole genome shotgun sequence of Reyranella soli NBRC 108950.</title>
        <authorList>
            <person name="Hosoyama A."/>
            <person name="Uohara A."/>
            <person name="Ohji S."/>
            <person name="Ichikawa N."/>
        </authorList>
    </citation>
    <scope>NUCLEOTIDE SEQUENCE [LARGE SCALE GENOMIC DNA]</scope>
    <source>
        <strain evidence="4 5">NBRC 108950</strain>
    </source>
</reference>
<dbReference type="InterPro" id="IPR016047">
    <property type="entry name" value="M23ase_b-sheet_dom"/>
</dbReference>
<feature type="signal peptide" evidence="2">
    <location>
        <begin position="1"/>
        <end position="24"/>
    </location>
</feature>
<dbReference type="Proteomes" id="UP000321058">
    <property type="component" value="Unassembled WGS sequence"/>
</dbReference>
<dbReference type="PANTHER" id="PTHR21666:SF270">
    <property type="entry name" value="MUREIN HYDROLASE ACTIVATOR ENVC"/>
    <property type="match status" value="1"/>
</dbReference>
<dbReference type="InterPro" id="IPR011055">
    <property type="entry name" value="Dup_hybrid_motif"/>
</dbReference>
<keyword evidence="5" id="KW-1185">Reference proteome</keyword>
<dbReference type="PANTHER" id="PTHR21666">
    <property type="entry name" value="PEPTIDASE-RELATED"/>
    <property type="match status" value="1"/>
</dbReference>
<dbReference type="InterPro" id="IPR050570">
    <property type="entry name" value="Cell_wall_metabolism_enzyme"/>
</dbReference>
<dbReference type="Gene3D" id="3.10.450.350">
    <property type="match status" value="1"/>
</dbReference>
<dbReference type="Gene3D" id="2.70.70.10">
    <property type="entry name" value="Glucose Permease (Domain IIA)"/>
    <property type="match status" value="1"/>
</dbReference>
<evidence type="ECO:0000256" key="2">
    <source>
        <dbReference type="SAM" id="SignalP"/>
    </source>
</evidence>
<comment type="caution">
    <text evidence="4">The sequence shown here is derived from an EMBL/GenBank/DDBJ whole genome shotgun (WGS) entry which is preliminary data.</text>
</comment>
<dbReference type="EMBL" id="BKAJ01000004">
    <property type="protein sequence ID" value="GEP53224.1"/>
    <property type="molecule type" value="Genomic_DNA"/>
</dbReference>
<protein>
    <recommendedName>
        <fullName evidence="3">M23ase beta-sheet core domain-containing protein</fullName>
    </recommendedName>
</protein>
<feature type="region of interest" description="Disordered" evidence="1">
    <location>
        <begin position="188"/>
        <end position="224"/>
    </location>
</feature>
<dbReference type="RefSeq" id="WP_147145597.1">
    <property type="nucleotide sequence ID" value="NZ_BKAJ01000004.1"/>
</dbReference>
<dbReference type="OrthoDB" id="9805070at2"/>
<keyword evidence="2" id="KW-0732">Signal</keyword>
<organism evidence="4 5">
    <name type="scientific">Reyranella soli</name>
    <dbReference type="NCBI Taxonomy" id="1230389"/>
    <lineage>
        <taxon>Bacteria</taxon>
        <taxon>Pseudomonadati</taxon>
        <taxon>Pseudomonadota</taxon>
        <taxon>Alphaproteobacteria</taxon>
        <taxon>Hyphomicrobiales</taxon>
        <taxon>Reyranellaceae</taxon>
        <taxon>Reyranella</taxon>
    </lineage>
</organism>
<dbReference type="GO" id="GO:0004222">
    <property type="term" value="F:metalloendopeptidase activity"/>
    <property type="evidence" value="ECO:0007669"/>
    <property type="project" value="TreeGrafter"/>
</dbReference>
<dbReference type="Pfam" id="PF01551">
    <property type="entry name" value="Peptidase_M23"/>
    <property type="match status" value="1"/>
</dbReference>
<evidence type="ECO:0000259" key="3">
    <source>
        <dbReference type="Pfam" id="PF01551"/>
    </source>
</evidence>
<dbReference type="SUPFAM" id="SSF51261">
    <property type="entry name" value="Duplicated hybrid motif"/>
    <property type="match status" value="2"/>
</dbReference>
<sequence length="397" mass="41651">MKKASHVAAFAASFFLGSVSLSLAADGAPADEARVAEEQLLGSTDEEARLFAYQVFTREIATSAVVKTSLDQALLDLGVPAATMLEALRAFTATVNLQRDVKAGDRLHVRYEQAFTAEGAAIGVGRVLWAELTLASRGPVAVHRFRTHDKVERLWFTNGLSATPPSMRMPLDTISVSSGFGLRADPFDQPPPLAATGKSAPMGGPMRSKPLPPGLPTGGTSGNGGSFNMATPLGASFGLAPYGGFGSATPKVTPRGALFMHEGVDLVAPAGTPVYAAADGVVVGAAPNGRYGNWIRIEHGGKLATVYGHLMAFAPGIEPGESVVRGELIGFVGSTGRSTGAHLHFEVLDNGKPVNPINHPELKAMQLRGLDMDRFKKQVARSLEERTRESKVASTGL</sequence>
<evidence type="ECO:0000313" key="4">
    <source>
        <dbReference type="EMBL" id="GEP53224.1"/>
    </source>
</evidence>
<feature type="domain" description="M23ase beta-sheet core" evidence="3">
    <location>
        <begin position="260"/>
        <end position="356"/>
    </location>
</feature>